<organism evidence="1 2">
    <name type="scientific">Deinococcus marmoris</name>
    <dbReference type="NCBI Taxonomy" id="249408"/>
    <lineage>
        <taxon>Bacteria</taxon>
        <taxon>Thermotogati</taxon>
        <taxon>Deinococcota</taxon>
        <taxon>Deinococci</taxon>
        <taxon>Deinococcales</taxon>
        <taxon>Deinococcaceae</taxon>
        <taxon>Deinococcus</taxon>
    </lineage>
</organism>
<evidence type="ECO:0000313" key="2">
    <source>
        <dbReference type="Proteomes" id="UP000186607"/>
    </source>
</evidence>
<sequence>MCVCLGPRVTLTLHLVRHAATAPNAQRRYPHANEDAPLSPEGRAVAAGLRLPLHATPHASPTLRTRETAQLAGFPHCIAAPALAEAAFGVMAGQTWAELEAQFGEEPRGWIDALGDPESETSPPGGETGRAFHARIQNWLAQLPQDGDVIAFTHAGPLLAALRLCVGLRAAEIAPGGVAVLKRAEGHWWLRELRQARAN</sequence>
<dbReference type="eggNOG" id="COG0406">
    <property type="taxonomic scope" value="Bacteria"/>
</dbReference>
<dbReference type="InterPro" id="IPR050275">
    <property type="entry name" value="PGM_Phosphatase"/>
</dbReference>
<dbReference type="GO" id="GO:0016791">
    <property type="term" value="F:phosphatase activity"/>
    <property type="evidence" value="ECO:0007669"/>
    <property type="project" value="TreeGrafter"/>
</dbReference>
<dbReference type="SMART" id="SM00855">
    <property type="entry name" value="PGAM"/>
    <property type="match status" value="1"/>
</dbReference>
<name>A0A1U7NZV3_9DEIO</name>
<dbReference type="Proteomes" id="UP000186607">
    <property type="component" value="Unassembled WGS sequence"/>
</dbReference>
<dbReference type="InterPro" id="IPR029033">
    <property type="entry name" value="His_PPase_superfam"/>
</dbReference>
<dbReference type="AlphaFoldDB" id="A0A1U7NZV3"/>
<keyword evidence="2" id="KW-1185">Reference proteome</keyword>
<protein>
    <submittedName>
        <fullName evidence="1">Alpha-ribazole-5'-phosphate phosphatase</fullName>
    </submittedName>
</protein>
<comment type="caution">
    <text evidence="1">The sequence shown here is derived from an EMBL/GenBank/DDBJ whole genome shotgun (WGS) entry which is preliminary data.</text>
</comment>
<dbReference type="GO" id="GO:0005737">
    <property type="term" value="C:cytoplasm"/>
    <property type="evidence" value="ECO:0007669"/>
    <property type="project" value="TreeGrafter"/>
</dbReference>
<dbReference type="InterPro" id="IPR013078">
    <property type="entry name" value="His_Pase_superF_clade-1"/>
</dbReference>
<gene>
    <name evidence="1" type="ORF">BOO71_0005488</name>
</gene>
<accession>A0A1U7NZV3</accession>
<proteinExistence type="predicted"/>
<evidence type="ECO:0000313" key="1">
    <source>
        <dbReference type="EMBL" id="OLV18449.1"/>
    </source>
</evidence>
<dbReference type="CDD" id="cd07067">
    <property type="entry name" value="HP_PGM_like"/>
    <property type="match status" value="1"/>
</dbReference>
<dbReference type="EMBL" id="MSTI01000066">
    <property type="protein sequence ID" value="OLV18449.1"/>
    <property type="molecule type" value="Genomic_DNA"/>
</dbReference>
<dbReference type="PANTHER" id="PTHR48100:SF1">
    <property type="entry name" value="HISTIDINE PHOSPHATASE FAMILY PROTEIN-RELATED"/>
    <property type="match status" value="1"/>
</dbReference>
<dbReference type="STRING" id="249408.BOO71_0005488"/>
<dbReference type="SUPFAM" id="SSF53254">
    <property type="entry name" value="Phosphoglycerate mutase-like"/>
    <property type="match status" value="1"/>
</dbReference>
<reference evidence="1 2" key="1">
    <citation type="submission" date="2017-01" db="EMBL/GenBank/DDBJ databases">
        <title>Genome Analysis of Deinococcus marmoris KOPRI26562.</title>
        <authorList>
            <person name="Kim J.H."/>
            <person name="Oh H.-M."/>
        </authorList>
    </citation>
    <scope>NUCLEOTIDE SEQUENCE [LARGE SCALE GENOMIC DNA]</scope>
    <source>
        <strain evidence="1 2">KOPRI26562</strain>
    </source>
</reference>
<dbReference type="Pfam" id="PF00300">
    <property type="entry name" value="His_Phos_1"/>
    <property type="match status" value="1"/>
</dbReference>
<dbReference type="PANTHER" id="PTHR48100">
    <property type="entry name" value="BROAD-SPECIFICITY PHOSPHATASE YOR283W-RELATED"/>
    <property type="match status" value="1"/>
</dbReference>
<dbReference type="Gene3D" id="3.40.50.1240">
    <property type="entry name" value="Phosphoglycerate mutase-like"/>
    <property type="match status" value="1"/>
</dbReference>